<dbReference type="OMA" id="HQCSARR"/>
<dbReference type="SUPFAM" id="SSF50156">
    <property type="entry name" value="PDZ domain-like"/>
    <property type="match status" value="1"/>
</dbReference>
<name>A0A8D0H7T7_SPHPU</name>
<dbReference type="PANTHER" id="PTHR10316">
    <property type="entry name" value="MEMBRANE ASSOCIATED GUANYLATE KINASE-RELATED"/>
    <property type="match status" value="1"/>
</dbReference>
<accession>A0A8D0H7T7</accession>
<keyword evidence="3" id="KW-1185">Reference proteome</keyword>
<dbReference type="GO" id="GO:0007165">
    <property type="term" value="P:signal transduction"/>
    <property type="evidence" value="ECO:0007669"/>
    <property type="project" value="TreeGrafter"/>
</dbReference>
<reference evidence="2" key="2">
    <citation type="submission" date="2025-09" db="UniProtKB">
        <authorList>
            <consortium name="Ensembl"/>
        </authorList>
    </citation>
    <scope>IDENTIFICATION</scope>
</reference>
<dbReference type="Gene3D" id="2.30.42.10">
    <property type="match status" value="1"/>
</dbReference>
<dbReference type="FunFam" id="2.30.42.10:FF:000155">
    <property type="entry name" value="membrane-associated guanylate kinase, WW and PDZ domain-containing protein 2 isoform X4"/>
    <property type="match status" value="1"/>
</dbReference>
<dbReference type="AlphaFoldDB" id="A0A8D0H7T7"/>
<dbReference type="InterPro" id="IPR036034">
    <property type="entry name" value="PDZ_sf"/>
</dbReference>
<evidence type="ECO:0000313" key="3">
    <source>
        <dbReference type="Proteomes" id="UP000694392"/>
    </source>
</evidence>
<dbReference type="GO" id="GO:0005911">
    <property type="term" value="C:cell-cell junction"/>
    <property type="evidence" value="ECO:0007669"/>
    <property type="project" value="TreeGrafter"/>
</dbReference>
<evidence type="ECO:0000313" key="2">
    <source>
        <dbReference type="Ensembl" id="ENSSPUP00000017539.1"/>
    </source>
</evidence>
<dbReference type="PANTHER" id="PTHR10316:SF12">
    <property type="entry name" value="MEMBRANE-ASSOCIATED GUANYLATE KINASE, WW AND PDZ DOMAIN-CONTAINING PROTEIN 1"/>
    <property type="match status" value="1"/>
</dbReference>
<dbReference type="Ensembl" id="ENSSPUT00000018670.1">
    <property type="protein sequence ID" value="ENSSPUP00000017539.1"/>
    <property type="gene ID" value="ENSSPUG00000013555.1"/>
</dbReference>
<keyword evidence="1" id="KW-0812">Transmembrane</keyword>
<reference evidence="2" key="1">
    <citation type="submission" date="2025-08" db="UniProtKB">
        <authorList>
            <consortium name="Ensembl"/>
        </authorList>
    </citation>
    <scope>IDENTIFICATION</scope>
</reference>
<feature type="transmembrane region" description="Helical" evidence="1">
    <location>
        <begin position="101"/>
        <end position="123"/>
    </location>
</feature>
<organism evidence="2 3">
    <name type="scientific">Sphenodon punctatus</name>
    <name type="common">Tuatara</name>
    <name type="synonym">Hatteria punctata</name>
    <dbReference type="NCBI Taxonomy" id="8508"/>
    <lineage>
        <taxon>Eukaryota</taxon>
        <taxon>Metazoa</taxon>
        <taxon>Chordata</taxon>
        <taxon>Craniata</taxon>
        <taxon>Vertebrata</taxon>
        <taxon>Euteleostomi</taxon>
        <taxon>Lepidosauria</taxon>
        <taxon>Sphenodontia</taxon>
        <taxon>Sphenodontidae</taxon>
        <taxon>Sphenodon</taxon>
    </lineage>
</organism>
<dbReference type="GO" id="GO:0005737">
    <property type="term" value="C:cytoplasm"/>
    <property type="evidence" value="ECO:0007669"/>
    <property type="project" value="TreeGrafter"/>
</dbReference>
<evidence type="ECO:0000256" key="1">
    <source>
        <dbReference type="SAM" id="Phobius"/>
    </source>
</evidence>
<evidence type="ECO:0008006" key="4">
    <source>
        <dbReference type="Google" id="ProtNLM"/>
    </source>
</evidence>
<keyword evidence="1" id="KW-1133">Transmembrane helix</keyword>
<protein>
    <recommendedName>
        <fullName evidence="4">PDZ domain-containing protein</fullName>
    </recommendedName>
</protein>
<sequence length="149" mass="16465">MTKVIQKKSHWSNKVHQGTLSRGATGQLPIPILGGAEHGEFPYIGACGAEGGLAKGEQLLEVQGVPISGLPRYDMLEVLRTCKNPVTFKAVRQGKESSMDLWALTHPLALCLMHFCGIMWGSVKWSCRELWGVYSVVLSPSEWWGVFHM</sequence>
<proteinExistence type="predicted"/>
<dbReference type="GeneTree" id="ENSGT00940000166512"/>
<keyword evidence="1" id="KW-0472">Membrane</keyword>
<dbReference type="Proteomes" id="UP000694392">
    <property type="component" value="Unplaced"/>
</dbReference>